<sequence>MNSITKIMIADDHALFADGLEQIVDSLEGFTVVGKATDGKMLMQKLNTVVPDIILMDINMPYLNGMEAAQKIMSLYPQVKILFISMYYNTQLIVQAKEAKAFGFIMKDVTASVLKEAIVNAKNGVHTFLAPASSEVAERITNDTDPFLLHYKLSPRETDIIRLIKEGNTTKQIASALELSIFTVETHRKNINRKLKVQSTAELIAFMHKFDI</sequence>
<dbReference type="CDD" id="cd17535">
    <property type="entry name" value="REC_NarL-like"/>
    <property type="match status" value="1"/>
</dbReference>
<dbReference type="Proteomes" id="UP000188947">
    <property type="component" value="Unassembled WGS sequence"/>
</dbReference>
<evidence type="ECO:0000256" key="3">
    <source>
        <dbReference type="ARBA" id="ARBA00023125"/>
    </source>
</evidence>
<protein>
    <submittedName>
        <fullName evidence="8">Two-component system response regulator</fullName>
    </submittedName>
</protein>
<proteinExistence type="predicted"/>
<keyword evidence="4" id="KW-0804">Transcription</keyword>
<accession>A0A1V3U111</accession>
<organism evidence="8 9">
    <name type="scientific">Elizabethkingia meningoseptica</name>
    <name type="common">Chryseobacterium meningosepticum</name>
    <dbReference type="NCBI Taxonomy" id="238"/>
    <lineage>
        <taxon>Bacteria</taxon>
        <taxon>Pseudomonadati</taxon>
        <taxon>Bacteroidota</taxon>
        <taxon>Flavobacteriia</taxon>
        <taxon>Flavobacteriales</taxon>
        <taxon>Weeksellaceae</taxon>
        <taxon>Elizabethkingia</taxon>
    </lineage>
</organism>
<dbReference type="eggNOG" id="COG2197">
    <property type="taxonomic scope" value="Bacteria"/>
</dbReference>
<dbReference type="InterPro" id="IPR001789">
    <property type="entry name" value="Sig_transdc_resp-reg_receiver"/>
</dbReference>
<dbReference type="PRINTS" id="PR00038">
    <property type="entry name" value="HTHLUXR"/>
</dbReference>
<evidence type="ECO:0000256" key="1">
    <source>
        <dbReference type="ARBA" id="ARBA00022553"/>
    </source>
</evidence>
<dbReference type="STRING" id="238.BBD35_14750"/>
<dbReference type="SUPFAM" id="SSF52172">
    <property type="entry name" value="CheY-like"/>
    <property type="match status" value="1"/>
</dbReference>
<dbReference type="OrthoDB" id="9795108at2"/>
<dbReference type="Pfam" id="PF00196">
    <property type="entry name" value="GerE"/>
    <property type="match status" value="1"/>
</dbReference>
<dbReference type="CDD" id="cd06170">
    <property type="entry name" value="LuxR_C_like"/>
    <property type="match status" value="1"/>
</dbReference>
<evidence type="ECO:0000313" key="8">
    <source>
        <dbReference type="EMBL" id="OOH96162.1"/>
    </source>
</evidence>
<dbReference type="PROSITE" id="PS00622">
    <property type="entry name" value="HTH_LUXR_1"/>
    <property type="match status" value="1"/>
</dbReference>
<keyword evidence="9" id="KW-1185">Reference proteome</keyword>
<feature type="domain" description="Response regulatory" evidence="7">
    <location>
        <begin position="6"/>
        <end position="122"/>
    </location>
</feature>
<dbReference type="RefSeq" id="WP_069214764.1">
    <property type="nucleotide sequence ID" value="NZ_CP016378.1"/>
</dbReference>
<dbReference type="PROSITE" id="PS50043">
    <property type="entry name" value="HTH_LUXR_2"/>
    <property type="match status" value="1"/>
</dbReference>
<comment type="caution">
    <text evidence="8">The sequence shown here is derived from an EMBL/GenBank/DDBJ whole genome shotgun (WGS) entry which is preliminary data.</text>
</comment>
<keyword evidence="3" id="KW-0238">DNA-binding</keyword>
<dbReference type="Pfam" id="PF00072">
    <property type="entry name" value="Response_reg"/>
    <property type="match status" value="1"/>
</dbReference>
<dbReference type="GO" id="GO:0003677">
    <property type="term" value="F:DNA binding"/>
    <property type="evidence" value="ECO:0007669"/>
    <property type="project" value="UniProtKB-KW"/>
</dbReference>
<evidence type="ECO:0000259" key="6">
    <source>
        <dbReference type="PROSITE" id="PS50043"/>
    </source>
</evidence>
<dbReference type="Gene3D" id="3.40.50.2300">
    <property type="match status" value="1"/>
</dbReference>
<evidence type="ECO:0000256" key="2">
    <source>
        <dbReference type="ARBA" id="ARBA00023015"/>
    </source>
</evidence>
<dbReference type="EMBL" id="MPOG01000008">
    <property type="protein sequence ID" value="OOH96162.1"/>
    <property type="molecule type" value="Genomic_DNA"/>
</dbReference>
<keyword evidence="1 5" id="KW-0597">Phosphoprotein</keyword>
<evidence type="ECO:0000259" key="7">
    <source>
        <dbReference type="PROSITE" id="PS50110"/>
    </source>
</evidence>
<dbReference type="InterPro" id="IPR039420">
    <property type="entry name" value="WalR-like"/>
</dbReference>
<dbReference type="PANTHER" id="PTHR43214:SF41">
    <property type="entry name" value="NITRATE_NITRITE RESPONSE REGULATOR PROTEIN NARP"/>
    <property type="match status" value="1"/>
</dbReference>
<evidence type="ECO:0000313" key="9">
    <source>
        <dbReference type="Proteomes" id="UP000188947"/>
    </source>
</evidence>
<name>A0A1V3U111_ELIME</name>
<dbReference type="PROSITE" id="PS50110">
    <property type="entry name" value="RESPONSE_REGULATORY"/>
    <property type="match status" value="1"/>
</dbReference>
<feature type="domain" description="HTH luxR-type" evidence="6">
    <location>
        <begin position="145"/>
        <end position="211"/>
    </location>
</feature>
<gene>
    <name evidence="8" type="ORF">BMF97_07360</name>
</gene>
<reference evidence="8 9" key="1">
    <citation type="submission" date="2016-11" db="EMBL/GenBank/DDBJ databases">
        <title>Genome sequence and comparative genomic analysis of clinical strain Elizabethkingia meningoseptica 61421 PRCM.</title>
        <authorList>
            <person name="Wang M."/>
            <person name="Hu S."/>
            <person name="Cao L."/>
            <person name="Jiang T."/>
            <person name="Zhou Y."/>
            <person name="Ming D."/>
        </authorList>
    </citation>
    <scope>NUCLEOTIDE SEQUENCE [LARGE SCALE GENOMIC DNA]</scope>
    <source>
        <strain evidence="8 9">61421 PRCM</strain>
    </source>
</reference>
<keyword evidence="2" id="KW-0805">Transcription regulation</keyword>
<dbReference type="InterPro" id="IPR000792">
    <property type="entry name" value="Tscrpt_reg_LuxR_C"/>
</dbReference>
<dbReference type="PANTHER" id="PTHR43214">
    <property type="entry name" value="TWO-COMPONENT RESPONSE REGULATOR"/>
    <property type="match status" value="1"/>
</dbReference>
<dbReference type="InterPro" id="IPR011006">
    <property type="entry name" value="CheY-like_superfamily"/>
</dbReference>
<dbReference type="GO" id="GO:0000160">
    <property type="term" value="P:phosphorelay signal transduction system"/>
    <property type="evidence" value="ECO:0007669"/>
    <property type="project" value="InterPro"/>
</dbReference>
<dbReference type="GO" id="GO:0006355">
    <property type="term" value="P:regulation of DNA-templated transcription"/>
    <property type="evidence" value="ECO:0007669"/>
    <property type="project" value="InterPro"/>
</dbReference>
<dbReference type="SMART" id="SM00421">
    <property type="entry name" value="HTH_LUXR"/>
    <property type="match status" value="1"/>
</dbReference>
<dbReference type="InterPro" id="IPR058245">
    <property type="entry name" value="NreC/VraR/RcsB-like_REC"/>
</dbReference>
<evidence type="ECO:0000256" key="5">
    <source>
        <dbReference type="PROSITE-ProRule" id="PRU00169"/>
    </source>
</evidence>
<evidence type="ECO:0000256" key="4">
    <source>
        <dbReference type="ARBA" id="ARBA00023163"/>
    </source>
</evidence>
<dbReference type="SMART" id="SM00448">
    <property type="entry name" value="REC"/>
    <property type="match status" value="1"/>
</dbReference>
<feature type="modified residue" description="4-aspartylphosphate" evidence="5">
    <location>
        <position position="57"/>
    </location>
</feature>
<dbReference type="AlphaFoldDB" id="A0A1V3U111"/>